<dbReference type="RefSeq" id="WP_215784900.1">
    <property type="nucleotide sequence ID" value="NZ_JAHKKG010000002.1"/>
</dbReference>
<feature type="region of interest" description="Disordered" evidence="2">
    <location>
        <begin position="383"/>
        <end position="461"/>
    </location>
</feature>
<evidence type="ECO:0000256" key="1">
    <source>
        <dbReference type="SAM" id="Coils"/>
    </source>
</evidence>
<evidence type="ECO:0000313" key="3">
    <source>
        <dbReference type="EMBL" id="MBU2662903.1"/>
    </source>
</evidence>
<feature type="region of interest" description="Disordered" evidence="2">
    <location>
        <begin position="138"/>
        <end position="161"/>
    </location>
</feature>
<dbReference type="Proteomes" id="UP001519654">
    <property type="component" value="Unassembled WGS sequence"/>
</dbReference>
<evidence type="ECO:0000256" key="2">
    <source>
        <dbReference type="SAM" id="MobiDB-lite"/>
    </source>
</evidence>
<proteinExistence type="predicted"/>
<gene>
    <name evidence="3" type="ORF">KOI35_05220</name>
</gene>
<feature type="coiled-coil region" evidence="1">
    <location>
        <begin position="72"/>
        <end position="99"/>
    </location>
</feature>
<keyword evidence="4" id="KW-1185">Reference proteome</keyword>
<comment type="caution">
    <text evidence="3">The sequence shown here is derived from an EMBL/GenBank/DDBJ whole genome shotgun (WGS) entry which is preliminary data.</text>
</comment>
<name>A0ABS5YHN9_9ACTN</name>
<accession>A0ABS5YHN9</accession>
<dbReference type="EMBL" id="JAHKKG010000002">
    <property type="protein sequence ID" value="MBU2662903.1"/>
    <property type="molecule type" value="Genomic_DNA"/>
</dbReference>
<feature type="compositionally biased region" description="Polar residues" evidence="2">
    <location>
        <begin position="388"/>
        <end position="408"/>
    </location>
</feature>
<protein>
    <recommendedName>
        <fullName evidence="5">PPE family domain-containing protein</fullName>
    </recommendedName>
</protein>
<evidence type="ECO:0008006" key="5">
    <source>
        <dbReference type="Google" id="ProtNLM"/>
    </source>
</evidence>
<evidence type="ECO:0000313" key="4">
    <source>
        <dbReference type="Proteomes" id="UP001519654"/>
    </source>
</evidence>
<keyword evidence="1" id="KW-0175">Coiled coil</keyword>
<organism evidence="3 4">
    <name type="scientific">Paractinoplanes bogorensis</name>
    <dbReference type="NCBI Taxonomy" id="1610840"/>
    <lineage>
        <taxon>Bacteria</taxon>
        <taxon>Bacillati</taxon>
        <taxon>Actinomycetota</taxon>
        <taxon>Actinomycetes</taxon>
        <taxon>Micromonosporales</taxon>
        <taxon>Micromonosporaceae</taxon>
        <taxon>Paractinoplanes</taxon>
    </lineage>
</organism>
<sequence length="461" mass="47425">MLVAAGGGGAGGTPWGMMTMQQMQANIQNPDTDKHYELLTGWKRSADLINEHRWQVQNYRDNLAAAWPPATNKASEAYISRLNELIANLEETYEAAIANHDAFASATLSISLAQKKMDEIAREYLGNEQALADFNAKKANTSGQPQPSPSPSGEQPPFAPGRQEELHQQAVVLLSGVSGDLAQAQVSIRTPTPYRQILTDDTKHINEGQPYTAPPIPPITPVYPGGSASAPSTQRPSTTFPTNTLPPAATAPPVTSGAQPGLVLGGANQVPLAPSLTPPGINGVPSPSPSGGAPGLIGNTGMLPPGNGYLPPANPSAVPPVSNLGRSVNGPREGFIRPGNAISGGGLHAMPPGGLIGTVPGGGIAQPGSTRSAINRVNPVGGMIGGSEPQTRSSTHSNALSGHLSGTTPLGHVGGRRGSNGSESESTNWDPDNPWETAEGVAPVVLPPREKRIDPGPAIGL</sequence>
<reference evidence="3 4" key="1">
    <citation type="submission" date="2021-06" db="EMBL/GenBank/DDBJ databases">
        <title>Actinoplanes lichenicola sp. nov., and Actinoplanes ovalisporus sp. nov., isolated from lichen in Thailand.</title>
        <authorList>
            <person name="Saeng-In P."/>
            <person name="Kanchanasin P."/>
            <person name="Yuki M."/>
            <person name="Kudo T."/>
            <person name="Ohkuma M."/>
            <person name="Phongsopitanun W."/>
            <person name="Tanasupawat S."/>
        </authorList>
    </citation>
    <scope>NUCLEOTIDE SEQUENCE [LARGE SCALE GENOMIC DNA]</scope>
    <source>
        <strain evidence="3 4">NBRC 110975</strain>
    </source>
</reference>